<dbReference type="EMBL" id="FLUQ01000002">
    <property type="protein sequence ID" value="SBW05540.1"/>
    <property type="molecule type" value="Genomic_DNA"/>
</dbReference>
<protein>
    <recommendedName>
        <fullName evidence="2">DUF5681 domain-containing protein</fullName>
    </recommendedName>
</protein>
<evidence type="ECO:0000313" key="3">
    <source>
        <dbReference type="EMBL" id="SBW05540.1"/>
    </source>
</evidence>
<organism evidence="3">
    <name type="scientific">uncultured delta proteobacterium</name>
    <dbReference type="NCBI Taxonomy" id="34034"/>
    <lineage>
        <taxon>Bacteria</taxon>
        <taxon>Deltaproteobacteria</taxon>
        <taxon>environmental samples</taxon>
    </lineage>
</organism>
<dbReference type="InterPro" id="IPR043736">
    <property type="entry name" value="DUF5681"/>
</dbReference>
<accession>A0A212K1B0</accession>
<evidence type="ECO:0000259" key="2">
    <source>
        <dbReference type="Pfam" id="PF18932"/>
    </source>
</evidence>
<feature type="domain" description="DUF5681" evidence="2">
    <location>
        <begin position="13"/>
        <end position="74"/>
    </location>
</feature>
<dbReference type="Pfam" id="PF18932">
    <property type="entry name" value="DUF5681"/>
    <property type="match status" value="1"/>
</dbReference>
<reference evidence="3" key="1">
    <citation type="submission" date="2016-04" db="EMBL/GenBank/DDBJ databases">
        <authorList>
            <person name="Evans L.H."/>
            <person name="Alamgir A."/>
            <person name="Owens N."/>
            <person name="Weber N.D."/>
            <person name="Virtaneva K."/>
            <person name="Barbian K."/>
            <person name="Babar A."/>
            <person name="Rosenke K."/>
        </authorList>
    </citation>
    <scope>NUCLEOTIDE SEQUENCE</scope>
    <source>
        <strain evidence="3">86</strain>
    </source>
</reference>
<feature type="compositionally biased region" description="Polar residues" evidence="1">
    <location>
        <begin position="1"/>
        <end position="14"/>
    </location>
</feature>
<feature type="region of interest" description="Disordered" evidence="1">
    <location>
        <begin position="1"/>
        <end position="31"/>
    </location>
</feature>
<dbReference type="AlphaFoldDB" id="A0A212K1B0"/>
<evidence type="ECO:0000256" key="1">
    <source>
        <dbReference type="SAM" id="MobiDB-lite"/>
    </source>
</evidence>
<gene>
    <name evidence="3" type="ORF">KL86DPRO_20505</name>
</gene>
<name>A0A212K1B0_9DELT</name>
<sequence length="148" mass="15504">MSSSENTGKKQTATRFKKGQSGNPAGKPKGALNKATLAAQTLLGGEVEALTRKAVELALEGNIQALKLCLERLLPPCKERPLSVKLPVVRQLEDLPKLTAALISAVGSGKLTAGEAAGLSSLAANHAKSIELVELEKRITALEGKTKR</sequence>
<proteinExistence type="predicted"/>